<accession>A0ABT0B4L0</accession>
<evidence type="ECO:0000313" key="3">
    <source>
        <dbReference type="Proteomes" id="UP001162880"/>
    </source>
</evidence>
<dbReference type="Gene3D" id="3.40.710.10">
    <property type="entry name" value="DD-peptidase/beta-lactamase superfamily"/>
    <property type="match status" value="1"/>
</dbReference>
<evidence type="ECO:0000259" key="1">
    <source>
        <dbReference type="Pfam" id="PF00144"/>
    </source>
</evidence>
<comment type="caution">
    <text evidence="2">The sequence shown here is derived from an EMBL/GenBank/DDBJ whole genome shotgun (WGS) entry which is preliminary data.</text>
</comment>
<dbReference type="InterPro" id="IPR012338">
    <property type="entry name" value="Beta-lactam/transpept-like"/>
</dbReference>
<evidence type="ECO:0000313" key="2">
    <source>
        <dbReference type="EMBL" id="MCJ2179835.1"/>
    </source>
</evidence>
<feature type="domain" description="Beta-lactamase-related" evidence="1">
    <location>
        <begin position="82"/>
        <end position="374"/>
    </location>
</feature>
<proteinExistence type="predicted"/>
<protein>
    <submittedName>
        <fullName evidence="2">Beta-lactamase family protein</fullName>
    </submittedName>
</protein>
<organism evidence="2 3">
    <name type="scientific">Novosphingobium album</name>
    <name type="common">ex Hu et al. 2023</name>
    <dbReference type="NCBI Taxonomy" id="2930093"/>
    <lineage>
        <taxon>Bacteria</taxon>
        <taxon>Pseudomonadati</taxon>
        <taxon>Pseudomonadota</taxon>
        <taxon>Alphaproteobacteria</taxon>
        <taxon>Sphingomonadales</taxon>
        <taxon>Sphingomonadaceae</taxon>
        <taxon>Novosphingobium</taxon>
    </lineage>
</organism>
<name>A0ABT0B4L0_9SPHN</name>
<dbReference type="PANTHER" id="PTHR43283:SF7">
    <property type="entry name" value="BETA-LACTAMASE-RELATED DOMAIN-CONTAINING PROTEIN"/>
    <property type="match status" value="1"/>
</dbReference>
<reference evidence="2" key="1">
    <citation type="submission" date="2022-03" db="EMBL/GenBank/DDBJ databases">
        <title>Identification of a novel bacterium isolated from mangrove sediments.</title>
        <authorList>
            <person name="Pan X."/>
        </authorList>
    </citation>
    <scope>NUCLEOTIDE SEQUENCE</scope>
    <source>
        <strain evidence="2">B2580</strain>
    </source>
</reference>
<dbReference type="Proteomes" id="UP001162880">
    <property type="component" value="Unassembled WGS sequence"/>
</dbReference>
<dbReference type="SUPFAM" id="SSF56601">
    <property type="entry name" value="beta-lactamase/transpeptidase-like"/>
    <property type="match status" value="1"/>
</dbReference>
<dbReference type="InterPro" id="IPR050789">
    <property type="entry name" value="Diverse_Enzym_Activities"/>
</dbReference>
<dbReference type="EMBL" id="JALHLE010000024">
    <property type="protein sequence ID" value="MCJ2179835.1"/>
    <property type="molecule type" value="Genomic_DNA"/>
</dbReference>
<dbReference type="PANTHER" id="PTHR43283">
    <property type="entry name" value="BETA-LACTAMASE-RELATED"/>
    <property type="match status" value="1"/>
</dbReference>
<gene>
    <name evidence="2" type="ORF">MTR64_14795</name>
</gene>
<keyword evidence="3" id="KW-1185">Reference proteome</keyword>
<dbReference type="InterPro" id="IPR001466">
    <property type="entry name" value="Beta-lactam-related"/>
</dbReference>
<dbReference type="Pfam" id="PF00144">
    <property type="entry name" value="Beta-lactamase"/>
    <property type="match status" value="1"/>
</dbReference>
<sequence length="395" mass="42555">MPFARASHITPRVMPVRRLPHILALLALPTLWGCGQSAPEGPPPPSNASIAAIKDDGGAPQVPLARAIDALFDAESVGKTEALVIMKRGSVISERYGEGITAKTRLPGWSMGQCVTALMIGQLVSDGRLRLNESAPVPDWQRPGDPRGVITLKQLLQMRSGLRHEENPVFGDGAEPPQSDRMRMLFLDGRDDMAAYAEAQPLEAPAGQIFENSSATAIILSDLAARVLAPDRDPGRRRDAVNAYLKNRVLGPIGMVSTLVGYDRAGTMIGAGMVHASARDWAKLGEFLRHTGSVRGAQILPRRWVQFMLAPSPRNEGYGAGVWLNKAPPGDDARLYPNTLPSSVFGCLGEYGQYVIGSPDQLLTVVRLGESDATQQRVLHQRLGELVALFPGGKE</sequence>